<dbReference type="EMBL" id="JACDUH010000001">
    <property type="protein sequence ID" value="MBA2850603.1"/>
    <property type="molecule type" value="Genomic_DNA"/>
</dbReference>
<evidence type="ECO:0000313" key="15">
    <source>
        <dbReference type="Proteomes" id="UP000590564"/>
    </source>
</evidence>
<evidence type="ECO:0000256" key="1">
    <source>
        <dbReference type="SAM" id="Phobius"/>
    </source>
</evidence>
<dbReference type="Proteomes" id="UP000239462">
    <property type="component" value="Chromosome"/>
</dbReference>
<evidence type="ECO:0000313" key="8">
    <source>
        <dbReference type="EMBL" id="MBB6496254.1"/>
    </source>
</evidence>
<dbReference type="GeneID" id="36102941"/>
<accession>A0A2L1CDB4</accession>
<proteinExistence type="predicted"/>
<dbReference type="AlphaFoldDB" id="A0A2L1CDB4"/>
<reference evidence="9" key="1">
    <citation type="journal article" date="2018" name="Genome Announc.">
        <title>Complete Genome Sequence of the Methanococcus maripaludis Type Strain JJ (DSM 2067), a Model for Selenoprotein Synthesis in Archaea.</title>
        <authorList>
            <person name="Poehlein A."/>
            <person name="Heym D."/>
            <person name="Quitzke V."/>
            <person name="Fersch J."/>
            <person name="Daniel R."/>
            <person name="Rother M."/>
        </authorList>
    </citation>
    <scope>NUCLEOTIDE SEQUENCE [LARGE SCALE GENOMIC DNA]</scope>
    <source>
        <strain evidence="9">DSM 2067</strain>
    </source>
</reference>
<dbReference type="Proteomes" id="UP000564425">
    <property type="component" value="Unassembled WGS sequence"/>
</dbReference>
<evidence type="ECO:0000313" key="13">
    <source>
        <dbReference type="Proteomes" id="UP000571854"/>
    </source>
</evidence>
<evidence type="ECO:0000313" key="2">
    <source>
        <dbReference type="EMBL" id="AVB77230.1"/>
    </source>
</evidence>
<sequence>MFGKPEWFERRKYGGWGLHPKTWQGWLYIAVMVLPYIIFQSLPYWDETTRTYVTVAWVLFLLLDVGHIMVNLDKDEREYKIEAVSERNAAWAMVLFLVAGIMYQSITSALNQSFYVDWFLVLALFGGMIVKTISNYYLEKSEI</sequence>
<dbReference type="EMBL" id="JACHIQ010000001">
    <property type="protein sequence ID" value="MBB6066741.1"/>
    <property type="molecule type" value="Genomic_DNA"/>
</dbReference>
<evidence type="ECO:0000313" key="12">
    <source>
        <dbReference type="Proteomes" id="UP000567099"/>
    </source>
</evidence>
<protein>
    <submittedName>
        <fullName evidence="2">Uncharacterized protein</fullName>
    </submittedName>
</protein>
<dbReference type="Proteomes" id="UP000590564">
    <property type="component" value="Unassembled WGS sequence"/>
</dbReference>
<feature type="transmembrane region" description="Helical" evidence="1">
    <location>
        <begin position="26"/>
        <end position="45"/>
    </location>
</feature>
<dbReference type="Proteomes" id="UP000567099">
    <property type="component" value="Unassembled WGS sequence"/>
</dbReference>
<keyword evidence="1" id="KW-0812">Transmembrane</keyword>
<dbReference type="EMBL" id="JACDUO010000001">
    <property type="protein sequence ID" value="MBA2863740.1"/>
    <property type="molecule type" value="Genomic_DNA"/>
</dbReference>
<dbReference type="KEGG" id="mmad:MMJJ_18600"/>
<evidence type="ECO:0000313" key="11">
    <source>
        <dbReference type="Proteomes" id="UP000564425"/>
    </source>
</evidence>
<gene>
    <name evidence="4" type="ORF">HNP86_000734</name>
    <name evidence="3" type="ORF">HNP88_001067</name>
    <name evidence="7" type="ORF">HNP92_000101</name>
    <name evidence="5" type="ORF">HNP94_000740</name>
    <name evidence="8" type="ORF">HNP96_000275</name>
    <name evidence="6" type="ORF">HNP97_000231</name>
    <name evidence="2" type="ORF">MMJJ_18600</name>
</gene>
<evidence type="ECO:0000313" key="7">
    <source>
        <dbReference type="EMBL" id="MBB6400816.1"/>
    </source>
</evidence>
<dbReference type="Proteomes" id="UP000536195">
    <property type="component" value="Unassembled WGS sequence"/>
</dbReference>
<dbReference type="Proteomes" id="UP000584706">
    <property type="component" value="Unassembled WGS sequence"/>
</dbReference>
<dbReference type="EMBL" id="JACDUJ010000001">
    <property type="protein sequence ID" value="MBA2846883.1"/>
    <property type="molecule type" value="Genomic_DNA"/>
</dbReference>
<name>A0A2L1CDB4_METMI</name>
<feature type="transmembrane region" description="Helical" evidence="1">
    <location>
        <begin position="51"/>
        <end position="70"/>
    </location>
</feature>
<dbReference type="EMBL" id="JACHEC010000001">
    <property type="protein sequence ID" value="MBB6400816.1"/>
    <property type="molecule type" value="Genomic_DNA"/>
</dbReference>
<evidence type="ECO:0000313" key="6">
    <source>
        <dbReference type="EMBL" id="MBB6066741.1"/>
    </source>
</evidence>
<dbReference type="Proteomes" id="UP000571854">
    <property type="component" value="Unassembled WGS sequence"/>
</dbReference>
<reference evidence="10 14" key="3">
    <citation type="submission" date="2020-08" db="EMBL/GenBank/DDBJ databases">
        <title>Genomic Encyclopedia of Type Strains, Phase IV (KMG-V): Genome sequencing to study the core and pangenomes of soil and plant-associated prokaryotes.</title>
        <authorList>
            <person name="Whitman W."/>
        </authorList>
    </citation>
    <scope>NUCLEOTIDE SEQUENCE [LARGE SCALE GENOMIC DNA]</scope>
    <source>
        <strain evidence="4 11">A1</strain>
        <strain evidence="3 13">A5</strain>
        <strain evidence="7 10">C11</strain>
        <strain evidence="5 12">C13</strain>
        <strain evidence="8 15">D1</strain>
        <strain evidence="6 14">DSM 7078</strain>
    </source>
</reference>
<evidence type="ECO:0000313" key="14">
    <source>
        <dbReference type="Proteomes" id="UP000584706"/>
    </source>
</evidence>
<evidence type="ECO:0000313" key="4">
    <source>
        <dbReference type="EMBL" id="MBA2850603.1"/>
    </source>
</evidence>
<keyword evidence="1" id="KW-1133">Transmembrane helix</keyword>
<evidence type="ECO:0000313" key="10">
    <source>
        <dbReference type="Proteomes" id="UP000536195"/>
    </source>
</evidence>
<feature type="transmembrane region" description="Helical" evidence="1">
    <location>
        <begin position="118"/>
        <end position="138"/>
    </location>
</feature>
<dbReference type="EMBL" id="JACHED010000001">
    <property type="protein sequence ID" value="MBB6496254.1"/>
    <property type="molecule type" value="Genomic_DNA"/>
</dbReference>
<evidence type="ECO:0000313" key="9">
    <source>
        <dbReference type="Proteomes" id="UP000239462"/>
    </source>
</evidence>
<evidence type="ECO:0000313" key="5">
    <source>
        <dbReference type="EMBL" id="MBA2863740.1"/>
    </source>
</evidence>
<dbReference type="EMBL" id="CP026606">
    <property type="protein sequence ID" value="AVB77230.1"/>
    <property type="molecule type" value="Genomic_DNA"/>
</dbReference>
<dbReference type="RefSeq" id="WP_104838566.1">
    <property type="nucleotide sequence ID" value="NZ_CP026606.1"/>
</dbReference>
<feature type="transmembrane region" description="Helical" evidence="1">
    <location>
        <begin position="90"/>
        <end position="106"/>
    </location>
</feature>
<organism evidence="2 9">
    <name type="scientific">Methanococcus maripaludis</name>
    <name type="common">Methanococcus deltae</name>
    <dbReference type="NCBI Taxonomy" id="39152"/>
    <lineage>
        <taxon>Archaea</taxon>
        <taxon>Methanobacteriati</taxon>
        <taxon>Methanobacteriota</taxon>
        <taxon>Methanomada group</taxon>
        <taxon>Methanococci</taxon>
        <taxon>Methanococcales</taxon>
        <taxon>Methanococcaceae</taxon>
        <taxon>Methanococcus</taxon>
    </lineage>
</organism>
<evidence type="ECO:0000313" key="3">
    <source>
        <dbReference type="EMBL" id="MBA2846883.1"/>
    </source>
</evidence>
<keyword evidence="1" id="KW-0472">Membrane</keyword>
<reference evidence="2" key="2">
    <citation type="submission" date="2018-02" db="EMBL/GenBank/DDBJ databases">
        <title>Complete genome sequence of the Methanococcus maripaludis type strain JJ (DSM 2067), a model for selenoprotein synthesis in Archaea.</title>
        <authorList>
            <person name="Poehlein A."/>
            <person name="Heym D."/>
            <person name="Quitzke V."/>
            <person name="Fersch J."/>
            <person name="Daniel R."/>
            <person name="Rother M."/>
        </authorList>
    </citation>
    <scope>NUCLEOTIDE SEQUENCE [LARGE SCALE GENOMIC DNA]</scope>
    <source>
        <strain evidence="2">DSM 2067</strain>
    </source>
</reference>